<dbReference type="OrthoDB" id="9807853at2"/>
<dbReference type="GO" id="GO:0005524">
    <property type="term" value="F:ATP binding"/>
    <property type="evidence" value="ECO:0007669"/>
    <property type="project" value="UniProtKB-KW"/>
</dbReference>
<dbReference type="PANTHER" id="PTHR13504:SF33">
    <property type="entry name" value="FIC FAMILY PROTEIN"/>
    <property type="match status" value="1"/>
</dbReference>
<name>A0A0D0MQ02_PSEFL</name>
<feature type="domain" description="Fido" evidence="3">
    <location>
        <begin position="116"/>
        <end position="275"/>
    </location>
</feature>
<dbReference type="InterPro" id="IPR036388">
    <property type="entry name" value="WH-like_DNA-bd_sf"/>
</dbReference>
<comment type="caution">
    <text evidence="4">The sequence shown here is derived from an EMBL/GenBank/DDBJ whole genome shotgun (WGS) entry which is preliminary data.</text>
</comment>
<dbReference type="Pfam" id="PF13776">
    <property type="entry name" value="DUF4172"/>
    <property type="match status" value="1"/>
</dbReference>
<dbReference type="PANTHER" id="PTHR13504">
    <property type="entry name" value="FIDO DOMAIN-CONTAINING PROTEIN DDB_G0283145"/>
    <property type="match status" value="1"/>
</dbReference>
<reference evidence="4 5" key="1">
    <citation type="submission" date="2015-01" db="EMBL/GenBank/DDBJ databases">
        <title>Draft Genome Sequence of the Biocontrol and Plant Growth-Promoting Rhizobacteria (PGPR) Pseudomonas fluorescens UM270.</title>
        <authorList>
            <person name="Hernandez-Salmeron J.E."/>
            <person name="Santoyo G."/>
            <person name="Moreno-Hagelsieb G."/>
            <person name="Hernandez-Leon R."/>
        </authorList>
    </citation>
    <scope>NUCLEOTIDE SEQUENCE [LARGE SCALE GENOMIC DNA]</scope>
    <source>
        <strain evidence="4 5">UM270</strain>
    </source>
</reference>
<dbReference type="Gene3D" id="1.10.3290.10">
    <property type="entry name" value="Fido-like domain"/>
    <property type="match status" value="1"/>
</dbReference>
<dbReference type="InterPro" id="IPR036597">
    <property type="entry name" value="Fido-like_dom_sf"/>
</dbReference>
<keyword evidence="4" id="KW-0131">Cell cycle</keyword>
<accession>A0A0D0MQ02</accession>
<dbReference type="AlphaFoldDB" id="A0A0D0MQ02"/>
<dbReference type="RefSeq" id="WP_042731666.1">
    <property type="nucleotide sequence ID" value="NZ_JXNZ01000230.1"/>
</dbReference>
<dbReference type="Gene3D" id="1.10.10.10">
    <property type="entry name" value="Winged helix-like DNA-binding domain superfamily/Winged helix DNA-binding domain"/>
    <property type="match status" value="1"/>
</dbReference>
<gene>
    <name evidence="4" type="ORF">RL74_20725</name>
</gene>
<evidence type="ECO:0000256" key="2">
    <source>
        <dbReference type="PIRSR" id="PIRSR640198-2"/>
    </source>
</evidence>
<evidence type="ECO:0000259" key="3">
    <source>
        <dbReference type="PROSITE" id="PS51459"/>
    </source>
</evidence>
<evidence type="ECO:0000313" key="5">
    <source>
        <dbReference type="Proteomes" id="UP000032101"/>
    </source>
</evidence>
<dbReference type="PATRIC" id="fig|294.124.peg.4267"/>
<protein>
    <submittedName>
        <fullName evidence="4">Cell division protein Fic</fullName>
    </submittedName>
</protein>
<dbReference type="Proteomes" id="UP000032101">
    <property type="component" value="Unassembled WGS sequence"/>
</dbReference>
<dbReference type="Pfam" id="PF02661">
    <property type="entry name" value="Fic"/>
    <property type="match status" value="1"/>
</dbReference>
<keyword evidence="4" id="KW-0132">Cell division</keyword>
<evidence type="ECO:0000256" key="1">
    <source>
        <dbReference type="PIRSR" id="PIRSR640198-1"/>
    </source>
</evidence>
<dbReference type="SUPFAM" id="SSF46785">
    <property type="entry name" value="Winged helix' DNA-binding domain"/>
    <property type="match status" value="1"/>
</dbReference>
<dbReference type="PROSITE" id="PS51459">
    <property type="entry name" value="FIDO"/>
    <property type="match status" value="1"/>
</dbReference>
<proteinExistence type="predicted"/>
<feature type="binding site" evidence="2">
    <location>
        <begin position="214"/>
        <end position="221"/>
    </location>
    <ligand>
        <name>ATP</name>
        <dbReference type="ChEBI" id="CHEBI:30616"/>
    </ligand>
</feature>
<dbReference type="EMBL" id="JXNZ01000230">
    <property type="protein sequence ID" value="KIQ57470.1"/>
    <property type="molecule type" value="Genomic_DNA"/>
</dbReference>
<organism evidence="4 5">
    <name type="scientific">Pseudomonas fluorescens</name>
    <dbReference type="NCBI Taxonomy" id="294"/>
    <lineage>
        <taxon>Bacteria</taxon>
        <taxon>Pseudomonadati</taxon>
        <taxon>Pseudomonadota</taxon>
        <taxon>Gammaproteobacteria</taxon>
        <taxon>Pseudomonadales</taxon>
        <taxon>Pseudomonadaceae</taxon>
        <taxon>Pseudomonas</taxon>
    </lineage>
</organism>
<dbReference type="GO" id="GO:0051301">
    <property type="term" value="P:cell division"/>
    <property type="evidence" value="ECO:0007669"/>
    <property type="project" value="UniProtKB-KW"/>
</dbReference>
<feature type="active site" evidence="1">
    <location>
        <position position="210"/>
    </location>
</feature>
<dbReference type="InterPro" id="IPR025230">
    <property type="entry name" value="DUF4172"/>
</dbReference>
<dbReference type="InterPro" id="IPR036390">
    <property type="entry name" value="WH_DNA-bd_sf"/>
</dbReference>
<dbReference type="InterPro" id="IPR040198">
    <property type="entry name" value="Fido_containing"/>
</dbReference>
<feature type="binding site" evidence="2">
    <location>
        <begin position="252"/>
        <end position="253"/>
    </location>
    <ligand>
        <name>ATP</name>
        <dbReference type="ChEBI" id="CHEBI:30616"/>
    </ligand>
</feature>
<dbReference type="SUPFAM" id="SSF140931">
    <property type="entry name" value="Fic-like"/>
    <property type="match status" value="1"/>
</dbReference>
<dbReference type="InterPro" id="IPR003812">
    <property type="entry name" value="Fido"/>
</dbReference>
<evidence type="ECO:0000313" key="4">
    <source>
        <dbReference type="EMBL" id="KIQ57470.1"/>
    </source>
</evidence>
<keyword evidence="2" id="KW-0547">Nucleotide-binding</keyword>
<sequence>MTPHWIWQQPDWPDFRWQPEALAPLLRECVQAQGQLLGMTGAVTTSLNAQNELDALLQNIVTSSAIEGEQLNVGSVRSSLARRLGLEWADDNPVSPRSEGLAQLLLDATRHFNHPLTVERLLEWHEWLFPEQAAFTHRQIRVGALRGEEPMQVVSGRLDRPTVHFEAPPRQGLEQQLQTFINWFEASRHQAGLDPLLRAGIAHFWFVTLHPFDDGNGRLTRALTDLALAQGEPQAIRFHAMSVSILDNRAGYYRVLEHCQKATLDITDWLIWFLQTLLRSLQKAMSQIERVLGKARFWQAHRSSAITPEQTKVLNRLLDGGERGFEQGISAAQYQAVAKVSKATATRHLAELLEKGCLQRLPGGGRSTRYNINYPEP</sequence>
<keyword evidence="2" id="KW-0067">ATP-binding</keyword>